<protein>
    <submittedName>
        <fullName evidence="1">Uncharacterized protein</fullName>
    </submittedName>
</protein>
<dbReference type="EMBL" id="JAJSOW010000108">
    <property type="protein sequence ID" value="KAI9153850.1"/>
    <property type="molecule type" value="Genomic_DNA"/>
</dbReference>
<reference evidence="1" key="2">
    <citation type="submission" date="2023-02" db="EMBL/GenBank/DDBJ databases">
        <authorList>
            <person name="Swenson N.G."/>
            <person name="Wegrzyn J.L."/>
            <person name="Mcevoy S.L."/>
        </authorList>
    </citation>
    <scope>NUCLEOTIDE SEQUENCE</scope>
    <source>
        <strain evidence="1">91603</strain>
        <tissue evidence="1">Leaf</tissue>
    </source>
</reference>
<keyword evidence="2" id="KW-1185">Reference proteome</keyword>
<reference evidence="1" key="1">
    <citation type="journal article" date="2022" name="Plant J.">
        <title>Strategies of tolerance reflected in two North American maple genomes.</title>
        <authorList>
            <person name="McEvoy S.L."/>
            <person name="Sezen U.U."/>
            <person name="Trouern-Trend A."/>
            <person name="McMahon S.M."/>
            <person name="Schaberg P.G."/>
            <person name="Yang J."/>
            <person name="Wegrzyn J.L."/>
            <person name="Swenson N.G."/>
        </authorList>
    </citation>
    <scope>NUCLEOTIDE SEQUENCE</scope>
    <source>
        <strain evidence="1">91603</strain>
    </source>
</reference>
<dbReference type="Proteomes" id="UP001064489">
    <property type="component" value="Chromosome 11"/>
</dbReference>
<comment type="caution">
    <text evidence="1">The sequence shown here is derived from an EMBL/GenBank/DDBJ whole genome shotgun (WGS) entry which is preliminary data.</text>
</comment>
<gene>
    <name evidence="1" type="ORF">LWI28_017449</name>
</gene>
<accession>A0AAD5I729</accession>
<name>A0AAD5I729_ACENE</name>
<evidence type="ECO:0000313" key="1">
    <source>
        <dbReference type="EMBL" id="KAI9153850.1"/>
    </source>
</evidence>
<dbReference type="AlphaFoldDB" id="A0AAD5I729"/>
<organism evidence="1 2">
    <name type="scientific">Acer negundo</name>
    <name type="common">Box elder</name>
    <dbReference type="NCBI Taxonomy" id="4023"/>
    <lineage>
        <taxon>Eukaryota</taxon>
        <taxon>Viridiplantae</taxon>
        <taxon>Streptophyta</taxon>
        <taxon>Embryophyta</taxon>
        <taxon>Tracheophyta</taxon>
        <taxon>Spermatophyta</taxon>
        <taxon>Magnoliopsida</taxon>
        <taxon>eudicotyledons</taxon>
        <taxon>Gunneridae</taxon>
        <taxon>Pentapetalae</taxon>
        <taxon>rosids</taxon>
        <taxon>malvids</taxon>
        <taxon>Sapindales</taxon>
        <taxon>Sapindaceae</taxon>
        <taxon>Hippocastanoideae</taxon>
        <taxon>Acereae</taxon>
        <taxon>Acer</taxon>
    </lineage>
</organism>
<sequence length="75" mass="8323">MASVQFRTFKIGFDTIFEGSVLVPVPVLKVWFRSGSGQVLTVLVWQFRRFDFNSDPVFDGSVSVPVPTVSSVPTL</sequence>
<evidence type="ECO:0000313" key="2">
    <source>
        <dbReference type="Proteomes" id="UP001064489"/>
    </source>
</evidence>
<proteinExistence type="predicted"/>